<dbReference type="RefSeq" id="XP_018985738.1">
    <property type="nucleotide sequence ID" value="XM_019128762.1"/>
</dbReference>
<proteinExistence type="predicted"/>
<protein>
    <submittedName>
        <fullName evidence="1">Uncharacterized protein</fullName>
    </submittedName>
</protein>
<gene>
    <name evidence="1" type="ORF">BABINDRAFT_161355</name>
</gene>
<keyword evidence="2" id="KW-1185">Reference proteome</keyword>
<reference evidence="2" key="1">
    <citation type="submission" date="2016-05" db="EMBL/GenBank/DDBJ databases">
        <title>Comparative genomics of biotechnologically important yeasts.</title>
        <authorList>
            <consortium name="DOE Joint Genome Institute"/>
            <person name="Riley R."/>
            <person name="Haridas S."/>
            <person name="Wolfe K.H."/>
            <person name="Lopes M.R."/>
            <person name="Hittinger C.T."/>
            <person name="Goker M."/>
            <person name="Salamov A."/>
            <person name="Wisecaver J."/>
            <person name="Long T.M."/>
            <person name="Aerts A.L."/>
            <person name="Barry K."/>
            <person name="Choi C."/>
            <person name="Clum A."/>
            <person name="Coughlan A.Y."/>
            <person name="Deshpande S."/>
            <person name="Douglass A.P."/>
            <person name="Hanson S.J."/>
            <person name="Klenk H.-P."/>
            <person name="Labutti K."/>
            <person name="Lapidus A."/>
            <person name="Lindquist E."/>
            <person name="Lipzen A."/>
            <person name="Meier-Kolthoff J.P."/>
            <person name="Ohm R.A."/>
            <person name="Otillar R.P."/>
            <person name="Pangilinan J."/>
            <person name="Peng Y."/>
            <person name="Rokas A."/>
            <person name="Rosa C.A."/>
            <person name="Scheuner C."/>
            <person name="Sibirny A.A."/>
            <person name="Slot J.C."/>
            <person name="Stielow J.B."/>
            <person name="Sun H."/>
            <person name="Kurtzman C.P."/>
            <person name="Blackwell M."/>
            <person name="Grigoriev I.V."/>
            <person name="Jeffries T.W."/>
        </authorList>
    </citation>
    <scope>NUCLEOTIDE SEQUENCE [LARGE SCALE GENOMIC DNA]</scope>
    <source>
        <strain evidence="2">NRRL Y-12698</strain>
    </source>
</reference>
<name>A0A1E3QRW9_9ASCO</name>
<organism evidence="1 2">
    <name type="scientific">Babjeviella inositovora NRRL Y-12698</name>
    <dbReference type="NCBI Taxonomy" id="984486"/>
    <lineage>
        <taxon>Eukaryota</taxon>
        <taxon>Fungi</taxon>
        <taxon>Dikarya</taxon>
        <taxon>Ascomycota</taxon>
        <taxon>Saccharomycotina</taxon>
        <taxon>Pichiomycetes</taxon>
        <taxon>Serinales incertae sedis</taxon>
        <taxon>Babjeviella</taxon>
    </lineage>
</organism>
<dbReference type="EMBL" id="KV454430">
    <property type="protein sequence ID" value="ODQ80410.1"/>
    <property type="molecule type" value="Genomic_DNA"/>
</dbReference>
<sequence length="546" mass="61678">MSRHPERNESGFCCGICQHTTREDEYASHAPMSRKVYCASCVNFKLMGPFVRRQSVEYTNQEARHTIDTILHQSLDPERGLLRNYVENAADFTINSIYSNSSDEYEDEDSGGYVSVDFQAKGAGATNSLGKTFNKSVPRPREAAVASLSAQLLAIETMNTKRRVRRLQRATKALAERNTRTRESIKAAEATLSTRKTQLEDLQGALTGARETERERFMEAMKEATPKLPETLKLVDSLMIRTCISLNQLFFPGLASRTAEIQLTRIVNILDFKFTRLEEINLFLEKLVLWQVMLAKITARDLPFWEVASFLPTRDFYNSLGGSYFPDLRSQTPQEPQTAPLALSINPFPTIRLTNVISAPTRSVSFLGASFSESSMVLDKARHGQTSIPLSSTSINNRRRLSVNKETTENGPKPLMSPPPKHRLREGLSIYKILPAPVVKLDKDALANFCLKLSMIIINIWELYRLFLDRAQGSEPTITEIVAKLDEVILDVAALSQDPCSSRLFKPRKKDVGVDGDEFRFDRTLNVEMVTLNSVARFVFKYLERQ</sequence>
<dbReference type="AlphaFoldDB" id="A0A1E3QRW9"/>
<dbReference type="Proteomes" id="UP000094336">
    <property type="component" value="Unassembled WGS sequence"/>
</dbReference>
<evidence type="ECO:0000313" key="2">
    <source>
        <dbReference type="Proteomes" id="UP000094336"/>
    </source>
</evidence>
<accession>A0A1E3QRW9</accession>
<evidence type="ECO:0000313" key="1">
    <source>
        <dbReference type="EMBL" id="ODQ80410.1"/>
    </source>
</evidence>
<dbReference type="GeneID" id="30146615"/>